<sequence>MYPMIHHPVNPPIKRKIEPAPKTSKRARKEDLTPEEIAFNSKLKDQSSLRFISSKVCDIVEKKGTTTYNEVANDLVQDALQLFRGESYPEKKRKDHEKNIRRRVYDALNVLLATDIIQKTKEKGDKEKTIHWRGFPKSSSLDLINLEKEKSLALAEIERKKECLRELLVQNICFRNLEKRNKRHRLDEVVQEEDKIALPFIVVNTAENAAIQCEMSHDKTDVMFDFNMPFEINDDNEILKRLGLSHASMEDLEEILTPEIFQYCKEHQIIDSVLHQPHTYPGYPYHHHGSHPPIHDMPHYPPPPYAADPRTYAPPPTHSMPPHGYPFSHDYHHGYHPHPPASAPLPVQRNDSTGEEN</sequence>
<evidence type="ECO:0000313" key="12">
    <source>
        <dbReference type="Proteomes" id="UP001054902"/>
    </source>
</evidence>
<dbReference type="SMART" id="SM01372">
    <property type="entry name" value="E2F_TDP"/>
    <property type="match status" value="1"/>
</dbReference>
<gene>
    <name evidence="11" type="ORF">CTEN210_02480</name>
</gene>
<dbReference type="InterPro" id="IPR036390">
    <property type="entry name" value="WH_DNA-bd_sf"/>
</dbReference>
<dbReference type="InterPro" id="IPR036388">
    <property type="entry name" value="WH-like_DNA-bd_sf"/>
</dbReference>
<keyword evidence="4 7" id="KW-0238">DNA-binding</keyword>
<organism evidence="11 12">
    <name type="scientific">Chaetoceros tenuissimus</name>
    <dbReference type="NCBI Taxonomy" id="426638"/>
    <lineage>
        <taxon>Eukaryota</taxon>
        <taxon>Sar</taxon>
        <taxon>Stramenopiles</taxon>
        <taxon>Ochrophyta</taxon>
        <taxon>Bacillariophyta</taxon>
        <taxon>Coscinodiscophyceae</taxon>
        <taxon>Chaetocerotophycidae</taxon>
        <taxon>Chaetocerotales</taxon>
        <taxon>Chaetocerotaceae</taxon>
        <taxon>Chaetoceros</taxon>
    </lineage>
</organism>
<keyword evidence="5 7" id="KW-0804">Transcription</keyword>
<dbReference type="EMBL" id="BLLK01000022">
    <property type="protein sequence ID" value="GFH46006.1"/>
    <property type="molecule type" value="Genomic_DNA"/>
</dbReference>
<dbReference type="AlphaFoldDB" id="A0AAD3H0Q2"/>
<evidence type="ECO:0000256" key="1">
    <source>
        <dbReference type="ARBA" id="ARBA00004123"/>
    </source>
</evidence>
<comment type="subcellular location">
    <subcellularLocation>
        <location evidence="1 7">Nucleus</location>
    </subcellularLocation>
</comment>
<evidence type="ECO:0000256" key="2">
    <source>
        <dbReference type="ARBA" id="ARBA00010940"/>
    </source>
</evidence>
<evidence type="ECO:0000256" key="5">
    <source>
        <dbReference type="ARBA" id="ARBA00023163"/>
    </source>
</evidence>
<evidence type="ECO:0000313" key="11">
    <source>
        <dbReference type="EMBL" id="GFH46006.1"/>
    </source>
</evidence>
<evidence type="ECO:0000256" key="4">
    <source>
        <dbReference type="ARBA" id="ARBA00023125"/>
    </source>
</evidence>
<feature type="region of interest" description="Disordered" evidence="8">
    <location>
        <begin position="1"/>
        <end position="30"/>
    </location>
</feature>
<keyword evidence="12" id="KW-1185">Reference proteome</keyword>
<comment type="caution">
    <text evidence="11">The sequence shown here is derived from an EMBL/GenBank/DDBJ whole genome shotgun (WGS) entry which is preliminary data.</text>
</comment>
<dbReference type="InterPro" id="IPR038168">
    <property type="entry name" value="TF_DP_C_sf"/>
</dbReference>
<evidence type="ECO:0000256" key="3">
    <source>
        <dbReference type="ARBA" id="ARBA00023015"/>
    </source>
</evidence>
<keyword evidence="3 7" id="KW-0805">Transcription regulation</keyword>
<feature type="compositionally biased region" description="Pro residues" evidence="8">
    <location>
        <begin position="304"/>
        <end position="319"/>
    </location>
</feature>
<feature type="domain" description="Transcription factor DP C-terminal" evidence="9">
    <location>
        <begin position="141"/>
        <end position="266"/>
    </location>
</feature>
<dbReference type="GO" id="GO:0005667">
    <property type="term" value="C:transcription regulator complex"/>
    <property type="evidence" value="ECO:0007669"/>
    <property type="project" value="InterPro"/>
</dbReference>
<evidence type="ECO:0000259" key="9">
    <source>
        <dbReference type="SMART" id="SM01138"/>
    </source>
</evidence>
<dbReference type="Pfam" id="PF02319">
    <property type="entry name" value="WHD_E2F_TDP"/>
    <property type="match status" value="1"/>
</dbReference>
<feature type="region of interest" description="Disordered" evidence="8">
    <location>
        <begin position="304"/>
        <end position="357"/>
    </location>
</feature>
<feature type="domain" description="E2F/DP family winged-helix DNA-binding" evidence="10">
    <location>
        <begin position="44"/>
        <end position="134"/>
    </location>
</feature>
<evidence type="ECO:0000256" key="7">
    <source>
        <dbReference type="RuleBase" id="RU003796"/>
    </source>
</evidence>
<evidence type="ECO:0000256" key="6">
    <source>
        <dbReference type="ARBA" id="ARBA00023242"/>
    </source>
</evidence>
<dbReference type="PANTHER" id="PTHR12548:SF9">
    <property type="entry name" value="TRANSCRIPTION FACTOR DP"/>
    <property type="match status" value="1"/>
</dbReference>
<keyword evidence="6 7" id="KW-0539">Nucleus</keyword>
<dbReference type="InterPro" id="IPR014889">
    <property type="entry name" value="Transc_factor_DP_C"/>
</dbReference>
<dbReference type="InterPro" id="IPR015648">
    <property type="entry name" value="Transcrpt_fac_DP"/>
</dbReference>
<dbReference type="Gene3D" id="1.10.10.10">
    <property type="entry name" value="Winged helix-like DNA-binding domain superfamily/Winged helix DNA-binding domain"/>
    <property type="match status" value="1"/>
</dbReference>
<dbReference type="GO" id="GO:0051726">
    <property type="term" value="P:regulation of cell cycle"/>
    <property type="evidence" value="ECO:0007669"/>
    <property type="project" value="InterPro"/>
</dbReference>
<evidence type="ECO:0000259" key="10">
    <source>
        <dbReference type="SMART" id="SM01372"/>
    </source>
</evidence>
<dbReference type="Proteomes" id="UP001054902">
    <property type="component" value="Unassembled WGS sequence"/>
</dbReference>
<dbReference type="GO" id="GO:0005634">
    <property type="term" value="C:nucleus"/>
    <property type="evidence" value="ECO:0007669"/>
    <property type="project" value="UniProtKB-SubCell"/>
</dbReference>
<dbReference type="Pfam" id="PF08781">
    <property type="entry name" value="DP"/>
    <property type="match status" value="1"/>
</dbReference>
<accession>A0AAD3H0Q2</accession>
<dbReference type="PANTHER" id="PTHR12548">
    <property type="entry name" value="TRANSCRIPTION FACTOR DP"/>
    <property type="match status" value="1"/>
</dbReference>
<dbReference type="CDD" id="cd14458">
    <property type="entry name" value="DP_DD"/>
    <property type="match status" value="1"/>
</dbReference>
<dbReference type="SUPFAM" id="SSF144074">
    <property type="entry name" value="E2F-DP heterodimerization region"/>
    <property type="match status" value="1"/>
</dbReference>
<dbReference type="FunFam" id="1.10.10.10:FF:000360">
    <property type="entry name" value="Transcription factor Dp-1, a"/>
    <property type="match status" value="1"/>
</dbReference>
<comment type="similarity">
    <text evidence="2 7">Belongs to the E2F/DP family.</text>
</comment>
<evidence type="ECO:0000256" key="8">
    <source>
        <dbReference type="SAM" id="MobiDB-lite"/>
    </source>
</evidence>
<proteinExistence type="inferred from homology"/>
<reference evidence="11 12" key="1">
    <citation type="journal article" date="2021" name="Sci. Rep.">
        <title>The genome of the diatom Chaetoceros tenuissimus carries an ancient integrated fragment of an extant virus.</title>
        <authorList>
            <person name="Hongo Y."/>
            <person name="Kimura K."/>
            <person name="Takaki Y."/>
            <person name="Yoshida Y."/>
            <person name="Baba S."/>
            <person name="Kobayashi G."/>
            <person name="Nagasaki K."/>
            <person name="Hano T."/>
            <person name="Tomaru Y."/>
        </authorList>
    </citation>
    <scope>NUCLEOTIDE SEQUENCE [LARGE SCALE GENOMIC DNA]</scope>
    <source>
        <strain evidence="11 12">NIES-3715</strain>
    </source>
</reference>
<name>A0AAD3H0Q2_9STRA</name>
<protein>
    <submittedName>
        <fullName evidence="11">Transcription factor Dp-2</fullName>
    </submittedName>
</protein>
<dbReference type="GO" id="GO:0000981">
    <property type="term" value="F:DNA-binding transcription factor activity, RNA polymerase II-specific"/>
    <property type="evidence" value="ECO:0007669"/>
    <property type="project" value="TreeGrafter"/>
</dbReference>
<dbReference type="Gene3D" id="1.20.140.80">
    <property type="entry name" value="Transcription factor DP"/>
    <property type="match status" value="1"/>
</dbReference>
<dbReference type="SUPFAM" id="SSF46785">
    <property type="entry name" value="Winged helix' DNA-binding domain"/>
    <property type="match status" value="1"/>
</dbReference>
<dbReference type="InterPro" id="IPR037241">
    <property type="entry name" value="E2F-DP_heterodim"/>
</dbReference>
<dbReference type="InterPro" id="IPR003316">
    <property type="entry name" value="E2F_WHTH_DNA-bd_dom"/>
</dbReference>
<dbReference type="GO" id="GO:0000977">
    <property type="term" value="F:RNA polymerase II transcription regulatory region sequence-specific DNA binding"/>
    <property type="evidence" value="ECO:0007669"/>
    <property type="project" value="TreeGrafter"/>
</dbReference>
<dbReference type="SMART" id="SM01138">
    <property type="entry name" value="DP"/>
    <property type="match status" value="1"/>
</dbReference>